<dbReference type="RefSeq" id="WP_120463457.1">
    <property type="nucleotide sequence ID" value="NZ_BMIW01000046.1"/>
</dbReference>
<keyword evidence="1" id="KW-0812">Transmembrane</keyword>
<accession>A0ABQ1W7G1</accession>
<protein>
    <recommendedName>
        <fullName evidence="4">DUF2140 domain-containing protein</fullName>
    </recommendedName>
</protein>
<name>A0ABQ1W7G1_9BACL</name>
<feature type="transmembrane region" description="Helical" evidence="1">
    <location>
        <begin position="6"/>
        <end position="26"/>
    </location>
</feature>
<reference evidence="3" key="1">
    <citation type="journal article" date="2019" name="Int. J. Syst. Evol. Microbiol.">
        <title>The Global Catalogue of Microorganisms (GCM) 10K type strain sequencing project: providing services to taxonomists for standard genome sequencing and annotation.</title>
        <authorList>
            <consortium name="The Broad Institute Genomics Platform"/>
            <consortium name="The Broad Institute Genome Sequencing Center for Infectious Disease"/>
            <person name="Wu L."/>
            <person name="Ma J."/>
        </authorList>
    </citation>
    <scope>NUCLEOTIDE SEQUENCE [LARGE SCALE GENOMIC DNA]</scope>
    <source>
        <strain evidence="3">CGMCC 1.15420</strain>
    </source>
</reference>
<gene>
    <name evidence="2" type="ORF">GCM10010913_43860</name>
</gene>
<dbReference type="EMBL" id="BMIW01000046">
    <property type="protein sequence ID" value="GGG17057.1"/>
    <property type="molecule type" value="Genomic_DNA"/>
</dbReference>
<organism evidence="2 3">
    <name type="scientific">Paenibacillus aceti</name>
    <dbReference type="NCBI Taxonomy" id="1820010"/>
    <lineage>
        <taxon>Bacteria</taxon>
        <taxon>Bacillati</taxon>
        <taxon>Bacillota</taxon>
        <taxon>Bacilli</taxon>
        <taxon>Bacillales</taxon>
        <taxon>Paenibacillaceae</taxon>
        <taxon>Paenibacillus</taxon>
    </lineage>
</organism>
<proteinExistence type="predicted"/>
<evidence type="ECO:0008006" key="4">
    <source>
        <dbReference type="Google" id="ProtNLM"/>
    </source>
</evidence>
<sequence length="190" mass="21450">MRKSRFIIGGILIFLVVIIIAAVLYVRPSRTLDMQYSEVDWKDKLSQMVSNRNTELILSESDINNLAKRGITEYIAEHELPIEVTGAEFSLDGNQVTANLNGAWKFLDIGAEVHYQIHYSNGVLALQPDSVKVRHISIPPQQFGLEPMHVDVASYLPQGVTIDEVDFPGKIVRIKFSFDWLELINSLRPA</sequence>
<keyword evidence="1" id="KW-0472">Membrane</keyword>
<dbReference type="Proteomes" id="UP000608420">
    <property type="component" value="Unassembled WGS sequence"/>
</dbReference>
<comment type="caution">
    <text evidence="2">The sequence shown here is derived from an EMBL/GenBank/DDBJ whole genome shotgun (WGS) entry which is preliminary data.</text>
</comment>
<keyword evidence="3" id="KW-1185">Reference proteome</keyword>
<evidence type="ECO:0000313" key="3">
    <source>
        <dbReference type="Proteomes" id="UP000608420"/>
    </source>
</evidence>
<keyword evidence="1" id="KW-1133">Transmembrane helix</keyword>
<evidence type="ECO:0000256" key="1">
    <source>
        <dbReference type="SAM" id="Phobius"/>
    </source>
</evidence>
<evidence type="ECO:0000313" key="2">
    <source>
        <dbReference type="EMBL" id="GGG17057.1"/>
    </source>
</evidence>